<protein>
    <submittedName>
        <fullName evidence="1">Uncharacterized protein</fullName>
    </submittedName>
</protein>
<accession>A0A1R2BKC6</accession>
<dbReference type="EMBL" id="MPUH01000595">
    <property type="protein sequence ID" value="OMJ77065.1"/>
    <property type="molecule type" value="Genomic_DNA"/>
</dbReference>
<dbReference type="Proteomes" id="UP000187209">
    <property type="component" value="Unassembled WGS sequence"/>
</dbReference>
<name>A0A1R2BKC6_9CILI</name>
<evidence type="ECO:0000313" key="2">
    <source>
        <dbReference type="Proteomes" id="UP000187209"/>
    </source>
</evidence>
<evidence type="ECO:0000313" key="1">
    <source>
        <dbReference type="EMBL" id="OMJ77065.1"/>
    </source>
</evidence>
<dbReference type="AlphaFoldDB" id="A0A1R2BKC6"/>
<proteinExistence type="predicted"/>
<sequence>MSTNTLSCSFPNCTSPALYLCKLCYKVTCWCPSHVKNHDSIASHSNFEEIYTTLNPSDSKSFANKIFQNIENLKILKSHATEVCQKAIKSIKILYKQTDSEIDKKIVQYKKIYSESLKNPAIFSDFYKKIDFLSKKNEKQIKYEGSPEKFKQKIDEICRKIKKYSLNLSTVEKLTDEKFAAMAYLQYAMINVDVNYLQYVCVQLGAKVSIGMIKKKCKICNKYIEDDKNIQSLCGGLVHKTCVKNYGQYATANQIISITFNCVTCLKVHALVTRNVQLCQYCKKYMTYFKADLNMYLCFSCISLLNYDNINFNIYKILSTSCKELLGSQKDLCYLCLDFAELYLNNTNYVCYPCALKIFSNSYSTITSLNSNEIVNQRTLSTNFQTLNISEVNPIISIQINELKVCKKIVLESYVSFCMICSEINRDADEDFQCCDEIMCSVCKFSAHNPKTCKENIGVICVKIKCPFCKVFDVNVVKGKFEVECGRCGKFCIVCMSWTKNCDHAFCYELYSGKKI</sequence>
<keyword evidence="2" id="KW-1185">Reference proteome</keyword>
<reference evidence="1 2" key="1">
    <citation type="submission" date="2016-11" db="EMBL/GenBank/DDBJ databases">
        <title>The macronuclear genome of Stentor coeruleus: a giant cell with tiny introns.</title>
        <authorList>
            <person name="Slabodnick M."/>
            <person name="Ruby J.G."/>
            <person name="Reiff S.B."/>
            <person name="Swart E.C."/>
            <person name="Gosai S."/>
            <person name="Prabakaran S."/>
            <person name="Witkowska E."/>
            <person name="Larue G.E."/>
            <person name="Fisher S."/>
            <person name="Freeman R.M."/>
            <person name="Gunawardena J."/>
            <person name="Chu W."/>
            <person name="Stover N.A."/>
            <person name="Gregory B.D."/>
            <person name="Nowacki M."/>
            <person name="Derisi J."/>
            <person name="Roy S.W."/>
            <person name="Marshall W.F."/>
            <person name="Sood P."/>
        </authorList>
    </citation>
    <scope>NUCLEOTIDE SEQUENCE [LARGE SCALE GENOMIC DNA]</scope>
    <source>
        <strain evidence="1">WM001</strain>
    </source>
</reference>
<comment type="caution">
    <text evidence="1">The sequence shown here is derived from an EMBL/GenBank/DDBJ whole genome shotgun (WGS) entry which is preliminary data.</text>
</comment>
<gene>
    <name evidence="1" type="ORF">SteCoe_23417</name>
</gene>
<organism evidence="1 2">
    <name type="scientific">Stentor coeruleus</name>
    <dbReference type="NCBI Taxonomy" id="5963"/>
    <lineage>
        <taxon>Eukaryota</taxon>
        <taxon>Sar</taxon>
        <taxon>Alveolata</taxon>
        <taxon>Ciliophora</taxon>
        <taxon>Postciliodesmatophora</taxon>
        <taxon>Heterotrichea</taxon>
        <taxon>Heterotrichida</taxon>
        <taxon>Stentoridae</taxon>
        <taxon>Stentor</taxon>
    </lineage>
</organism>